<dbReference type="EMBL" id="JAAITB010000029">
    <property type="protein sequence ID" value="NSJ80370.1"/>
    <property type="molecule type" value="Genomic_DNA"/>
</dbReference>
<evidence type="ECO:0000259" key="1">
    <source>
        <dbReference type="PROSITE" id="PS50943"/>
    </source>
</evidence>
<sequence>MKVFKDRLKKVMVDQNINQVELSRICGVSRSTVSKWMSGDSEPTKARRNEIAEAFDLPENYFEEIVIPKKRIETLTPKEVAYLMGMGVSTIEKGLIQGTFPWGYAIRTSENTHRYFINAKKFFVTEMISV</sequence>
<dbReference type="Pfam" id="PF01381">
    <property type="entry name" value="HTH_3"/>
    <property type="match status" value="1"/>
</dbReference>
<accession>A0A1Q2C3Y4</accession>
<dbReference type="AlphaFoldDB" id="A0A1Q2C3Y4"/>
<gene>
    <name evidence="2" type="ORF">DO83_01595</name>
    <name evidence="3" type="ORF">G5A72_12415</name>
</gene>
<dbReference type="Proteomes" id="UP000188159">
    <property type="component" value="Chromosome"/>
</dbReference>
<name>A0A1Q2C3Y4_ANAHA</name>
<dbReference type="Gene3D" id="1.10.260.40">
    <property type="entry name" value="lambda repressor-like DNA-binding domains"/>
    <property type="match status" value="1"/>
</dbReference>
<dbReference type="RefSeq" id="WP_077325350.1">
    <property type="nucleotide sequence ID" value="NZ_CP012098.1"/>
</dbReference>
<reference evidence="3 5" key="2">
    <citation type="journal article" date="2020" name="Cell Host Microbe">
        <title>Functional and Genomic Variation between Human-Derived Isolates of Lachnospiraceae Reveals Inter- and Intra-Species Diversity.</title>
        <authorList>
            <person name="Sorbara M.T."/>
            <person name="Littmann E.R."/>
            <person name="Fontana E."/>
            <person name="Moody T.U."/>
            <person name="Kohout C.E."/>
            <person name="Gjonbalaj M."/>
            <person name="Eaton V."/>
            <person name="Seok R."/>
            <person name="Leiner I.M."/>
            <person name="Pamer E.G."/>
        </authorList>
    </citation>
    <scope>NUCLEOTIDE SEQUENCE [LARGE SCALE GENOMIC DNA]</scope>
    <source>
        <strain evidence="3 5">MSK.14.57</strain>
    </source>
</reference>
<evidence type="ECO:0000313" key="2">
    <source>
        <dbReference type="EMBL" id="AQP38442.1"/>
    </source>
</evidence>
<evidence type="ECO:0000313" key="5">
    <source>
        <dbReference type="Proteomes" id="UP001644750"/>
    </source>
</evidence>
<keyword evidence="5" id="KW-1185">Reference proteome</keyword>
<dbReference type="PROSITE" id="PS50943">
    <property type="entry name" value="HTH_CROC1"/>
    <property type="match status" value="1"/>
</dbReference>
<evidence type="ECO:0000313" key="3">
    <source>
        <dbReference type="EMBL" id="NSJ80370.1"/>
    </source>
</evidence>
<evidence type="ECO:0000313" key="4">
    <source>
        <dbReference type="Proteomes" id="UP000188159"/>
    </source>
</evidence>
<dbReference type="InterPro" id="IPR001387">
    <property type="entry name" value="Cro/C1-type_HTH"/>
</dbReference>
<dbReference type="SUPFAM" id="SSF47413">
    <property type="entry name" value="lambda repressor-like DNA-binding domains"/>
    <property type="match status" value="1"/>
</dbReference>
<organism evidence="2 4">
    <name type="scientific">Anaerostipes hadrus</name>
    <dbReference type="NCBI Taxonomy" id="649756"/>
    <lineage>
        <taxon>Bacteria</taxon>
        <taxon>Bacillati</taxon>
        <taxon>Bacillota</taxon>
        <taxon>Clostridia</taxon>
        <taxon>Lachnospirales</taxon>
        <taxon>Lachnospiraceae</taxon>
        <taxon>Anaerostipes</taxon>
    </lineage>
</organism>
<dbReference type="EMBL" id="CP012098">
    <property type="protein sequence ID" value="AQP38442.1"/>
    <property type="molecule type" value="Genomic_DNA"/>
</dbReference>
<proteinExistence type="predicted"/>
<dbReference type="GO" id="GO:0003677">
    <property type="term" value="F:DNA binding"/>
    <property type="evidence" value="ECO:0007669"/>
    <property type="project" value="InterPro"/>
</dbReference>
<dbReference type="Proteomes" id="UP001644750">
    <property type="component" value="Unassembled WGS sequence"/>
</dbReference>
<feature type="domain" description="HTH cro/C1-type" evidence="1">
    <location>
        <begin position="8"/>
        <end position="62"/>
    </location>
</feature>
<dbReference type="SMART" id="SM00530">
    <property type="entry name" value="HTH_XRE"/>
    <property type="match status" value="1"/>
</dbReference>
<reference evidence="2 4" key="1">
    <citation type="journal article" date="2016" name="Sci. Rep.">
        <title>Accelerated dysbiosis of gut microbiota during aggravation of DSS-induced colitis by a butyrate-producing bacterium.</title>
        <authorList>
            <person name="Zhang Q."/>
            <person name="Wu Y."/>
            <person name="Wang J."/>
            <person name="Wu G."/>
            <person name="Long W."/>
            <person name="Xue Z."/>
            <person name="Wang L."/>
            <person name="Zhang X."/>
            <person name="Pang X."/>
            <person name="Zhao Y."/>
            <person name="Zhao L."/>
            <person name="Zhang C."/>
        </authorList>
    </citation>
    <scope>NUCLEOTIDE SEQUENCE [LARGE SCALE GENOMIC DNA]</scope>
    <source>
        <strain evidence="2 4">BPB5</strain>
    </source>
</reference>
<reference evidence="3" key="3">
    <citation type="submission" date="2020-02" db="EMBL/GenBank/DDBJ databases">
        <authorList>
            <person name="Littmann E."/>
            <person name="Sorbara M."/>
        </authorList>
    </citation>
    <scope>NUCLEOTIDE SEQUENCE</scope>
    <source>
        <strain evidence="3">MSK.14.57</strain>
    </source>
</reference>
<dbReference type="CDD" id="cd00093">
    <property type="entry name" value="HTH_XRE"/>
    <property type="match status" value="1"/>
</dbReference>
<protein>
    <submittedName>
        <fullName evidence="3">Helix-turn-helix transcriptional regulator</fullName>
    </submittedName>
</protein>
<dbReference type="InterPro" id="IPR010982">
    <property type="entry name" value="Lambda_DNA-bd_dom_sf"/>
</dbReference>